<name>A0A292Q650_9PEZI</name>
<protein>
    <recommendedName>
        <fullName evidence="9">Sm domain-containing protein</fullName>
    </recommendedName>
</protein>
<comment type="subcellular location">
    <subcellularLocation>
        <location evidence="1">Nucleus</location>
    </subcellularLocation>
</comment>
<dbReference type="SMART" id="SM00651">
    <property type="entry name" value="Sm"/>
    <property type="match status" value="1"/>
</dbReference>
<comment type="similarity">
    <text evidence="2">Belongs to the snRNP Sm proteins family.</text>
</comment>
<dbReference type="InterPro" id="IPR010920">
    <property type="entry name" value="LSM_dom_sf"/>
</dbReference>
<dbReference type="Pfam" id="PF01423">
    <property type="entry name" value="LSM"/>
    <property type="match status" value="1"/>
</dbReference>
<keyword evidence="6" id="KW-0508">mRNA splicing</keyword>
<dbReference type="GO" id="GO:0120114">
    <property type="term" value="C:Sm-like protein family complex"/>
    <property type="evidence" value="ECO:0007669"/>
    <property type="project" value="UniProtKB-ARBA"/>
</dbReference>
<evidence type="ECO:0000313" key="11">
    <source>
        <dbReference type="Proteomes" id="UP001412239"/>
    </source>
</evidence>
<dbReference type="SUPFAM" id="SSF50182">
    <property type="entry name" value="Sm-like ribonucleoproteins"/>
    <property type="match status" value="1"/>
</dbReference>
<evidence type="ECO:0000256" key="5">
    <source>
        <dbReference type="ARBA" id="ARBA00022884"/>
    </source>
</evidence>
<feature type="domain" description="Sm" evidence="9">
    <location>
        <begin position="15"/>
        <end position="139"/>
    </location>
</feature>
<keyword evidence="4" id="KW-0747">Spliceosome</keyword>
<evidence type="ECO:0000256" key="4">
    <source>
        <dbReference type="ARBA" id="ARBA00022728"/>
    </source>
</evidence>
<dbReference type="Gene3D" id="2.30.30.100">
    <property type="match status" value="1"/>
</dbReference>
<keyword evidence="5" id="KW-0694">RNA-binding</keyword>
<dbReference type="PANTHER" id="PTHR13110">
    <property type="entry name" value="U6 SNRNA-ASSOCIATED SM-LIKE PROTEIN LSM3"/>
    <property type="match status" value="1"/>
</dbReference>
<dbReference type="GO" id="GO:0003723">
    <property type="term" value="F:RNA binding"/>
    <property type="evidence" value="ECO:0007669"/>
    <property type="project" value="UniProtKB-KW"/>
</dbReference>
<dbReference type="EMBL" id="LN890959">
    <property type="protein sequence ID" value="CUS14425.1"/>
    <property type="molecule type" value="Genomic_DNA"/>
</dbReference>
<dbReference type="AlphaFoldDB" id="A0A292Q650"/>
<dbReference type="GO" id="GO:0005681">
    <property type="term" value="C:spliceosomal complex"/>
    <property type="evidence" value="ECO:0007669"/>
    <property type="project" value="UniProtKB-KW"/>
</dbReference>
<evidence type="ECO:0000256" key="8">
    <source>
        <dbReference type="ARBA" id="ARBA00023274"/>
    </source>
</evidence>
<evidence type="ECO:0000259" key="9">
    <source>
        <dbReference type="SMART" id="SM00651"/>
    </source>
</evidence>
<reference evidence="10" key="1">
    <citation type="submission" date="2015-10" db="EMBL/GenBank/DDBJ databases">
        <authorList>
            <person name="Regsiter A."/>
            <person name="william w."/>
        </authorList>
    </citation>
    <scope>NUCLEOTIDE SEQUENCE</scope>
    <source>
        <strain evidence="10">Montdore</strain>
    </source>
</reference>
<organism evidence="10 11">
    <name type="scientific">Tuber aestivum</name>
    <name type="common">summer truffle</name>
    <dbReference type="NCBI Taxonomy" id="59557"/>
    <lineage>
        <taxon>Eukaryota</taxon>
        <taxon>Fungi</taxon>
        <taxon>Dikarya</taxon>
        <taxon>Ascomycota</taxon>
        <taxon>Pezizomycotina</taxon>
        <taxon>Pezizomycetes</taxon>
        <taxon>Pezizales</taxon>
        <taxon>Tuberaceae</taxon>
        <taxon>Tuber</taxon>
    </lineage>
</organism>
<gene>
    <name evidence="10" type="ORF">GSTUAT00001476001</name>
</gene>
<evidence type="ECO:0000256" key="3">
    <source>
        <dbReference type="ARBA" id="ARBA00022664"/>
    </source>
</evidence>
<dbReference type="CDD" id="cd01730">
    <property type="entry name" value="LSm3"/>
    <property type="match status" value="1"/>
</dbReference>
<keyword evidence="3" id="KW-0507">mRNA processing</keyword>
<dbReference type="InterPro" id="IPR001163">
    <property type="entry name" value="Sm_dom_euk/arc"/>
</dbReference>
<dbReference type="Proteomes" id="UP001412239">
    <property type="component" value="Unassembled WGS sequence"/>
</dbReference>
<keyword evidence="7" id="KW-0539">Nucleus</keyword>
<sequence>MSDADDTSPIQEPLDLVRLSLDEQVFVKLRGDRELRGRLHAYDSHCNLVLGDVEEMIYVVGDDEEDDSVKVCLFVLGQGGCNGRFGMGADGSGVDRQSKNNRRCCLFEVCSTFSEVWKGEDKADGWNWITGDSVVLISPQAQS</sequence>
<accession>A0A292Q650</accession>
<dbReference type="InterPro" id="IPR040002">
    <property type="entry name" value="Sm-like_LSM3"/>
</dbReference>
<evidence type="ECO:0000256" key="7">
    <source>
        <dbReference type="ARBA" id="ARBA00023242"/>
    </source>
</evidence>
<evidence type="ECO:0000313" key="10">
    <source>
        <dbReference type="EMBL" id="CUS14425.1"/>
    </source>
</evidence>
<evidence type="ECO:0000256" key="2">
    <source>
        <dbReference type="ARBA" id="ARBA00006850"/>
    </source>
</evidence>
<dbReference type="InterPro" id="IPR034105">
    <property type="entry name" value="Lsm3"/>
</dbReference>
<evidence type="ECO:0000256" key="6">
    <source>
        <dbReference type="ARBA" id="ARBA00023187"/>
    </source>
</evidence>
<evidence type="ECO:0000256" key="1">
    <source>
        <dbReference type="ARBA" id="ARBA00004123"/>
    </source>
</evidence>
<proteinExistence type="inferred from homology"/>
<dbReference type="GO" id="GO:0000398">
    <property type="term" value="P:mRNA splicing, via spliceosome"/>
    <property type="evidence" value="ECO:0007669"/>
    <property type="project" value="InterPro"/>
</dbReference>
<keyword evidence="8" id="KW-0687">Ribonucleoprotein</keyword>
<keyword evidence="11" id="KW-1185">Reference proteome</keyword>